<proteinExistence type="predicted"/>
<dbReference type="PANTHER" id="PTHR37984">
    <property type="entry name" value="PROTEIN CBG26694"/>
    <property type="match status" value="1"/>
</dbReference>
<dbReference type="GO" id="GO:0003964">
    <property type="term" value="F:RNA-directed DNA polymerase activity"/>
    <property type="evidence" value="ECO:0007669"/>
    <property type="project" value="UniProtKB-EC"/>
</dbReference>
<dbReference type="InterPro" id="IPR041588">
    <property type="entry name" value="Integrase_H2C2"/>
</dbReference>
<dbReference type="EMBL" id="BGPR01023076">
    <property type="protein sequence ID" value="GBN89978.1"/>
    <property type="molecule type" value="Genomic_DNA"/>
</dbReference>
<organism evidence="3 4">
    <name type="scientific">Araneus ventricosus</name>
    <name type="common">Orbweaver spider</name>
    <name type="synonym">Epeira ventricosa</name>
    <dbReference type="NCBI Taxonomy" id="182803"/>
    <lineage>
        <taxon>Eukaryota</taxon>
        <taxon>Metazoa</taxon>
        <taxon>Ecdysozoa</taxon>
        <taxon>Arthropoda</taxon>
        <taxon>Chelicerata</taxon>
        <taxon>Arachnida</taxon>
        <taxon>Araneae</taxon>
        <taxon>Araneomorphae</taxon>
        <taxon>Entelegynae</taxon>
        <taxon>Araneoidea</taxon>
        <taxon>Araneidae</taxon>
        <taxon>Araneus</taxon>
    </lineage>
</organism>
<reference evidence="3 4" key="1">
    <citation type="journal article" date="2019" name="Sci. Rep.">
        <title>Orb-weaving spider Araneus ventricosus genome elucidates the spidroin gene catalogue.</title>
        <authorList>
            <person name="Kono N."/>
            <person name="Nakamura H."/>
            <person name="Ohtoshi R."/>
            <person name="Moran D.A.P."/>
            <person name="Shinohara A."/>
            <person name="Yoshida Y."/>
            <person name="Fujiwara M."/>
            <person name="Mori M."/>
            <person name="Tomita M."/>
            <person name="Arakawa K."/>
        </authorList>
    </citation>
    <scope>NUCLEOTIDE SEQUENCE [LARGE SCALE GENOMIC DNA]</scope>
</reference>
<evidence type="ECO:0000256" key="1">
    <source>
        <dbReference type="ARBA" id="ARBA00012493"/>
    </source>
</evidence>
<dbReference type="Proteomes" id="UP000499080">
    <property type="component" value="Unassembled WGS sequence"/>
</dbReference>
<dbReference type="InterPro" id="IPR036397">
    <property type="entry name" value="RNaseH_sf"/>
</dbReference>
<dbReference type="OrthoDB" id="10058156at2759"/>
<evidence type="ECO:0000313" key="4">
    <source>
        <dbReference type="Proteomes" id="UP000499080"/>
    </source>
</evidence>
<dbReference type="SUPFAM" id="SSF53098">
    <property type="entry name" value="Ribonuclease H-like"/>
    <property type="match status" value="1"/>
</dbReference>
<dbReference type="EC" id="2.7.7.49" evidence="1"/>
<keyword evidence="4" id="KW-1185">Reference proteome</keyword>
<dbReference type="InterPro" id="IPR050951">
    <property type="entry name" value="Retrovirus_Pol_polyprotein"/>
</dbReference>
<dbReference type="GO" id="GO:0003676">
    <property type="term" value="F:nucleic acid binding"/>
    <property type="evidence" value="ECO:0007669"/>
    <property type="project" value="InterPro"/>
</dbReference>
<feature type="domain" description="Integrase zinc-binding" evidence="2">
    <location>
        <begin position="8"/>
        <end position="40"/>
    </location>
</feature>
<accession>A0A4Y2SNV3</accession>
<dbReference type="AlphaFoldDB" id="A0A4Y2SNV3"/>
<sequence>MPVLHPMEKAKARARQVLFWPGITKDIENMVSKCKTSERYRHRNVKEPLICHEVPNLPYEKIGTDICEHGGNSYLIIGCYLSKWLDIIKLSNKTSDEIIAKLKAVFSTHGIPKIIICDNMPFASIKIKNSPESGGFKL</sequence>
<dbReference type="Gene3D" id="3.30.420.10">
    <property type="entry name" value="Ribonuclease H-like superfamily/Ribonuclease H"/>
    <property type="match status" value="1"/>
</dbReference>
<gene>
    <name evidence="3" type="ORF">AVEN_190470_1</name>
</gene>
<name>A0A4Y2SNV3_ARAVE</name>
<dbReference type="InterPro" id="IPR012337">
    <property type="entry name" value="RNaseH-like_sf"/>
</dbReference>
<dbReference type="PANTHER" id="PTHR37984:SF7">
    <property type="entry name" value="INTEGRASE CATALYTIC DOMAIN-CONTAINING PROTEIN"/>
    <property type="match status" value="1"/>
</dbReference>
<protein>
    <recommendedName>
        <fullName evidence="1">RNA-directed DNA polymerase</fullName>
        <ecNumber evidence="1">2.7.7.49</ecNumber>
    </recommendedName>
</protein>
<evidence type="ECO:0000313" key="3">
    <source>
        <dbReference type="EMBL" id="GBN89978.1"/>
    </source>
</evidence>
<comment type="caution">
    <text evidence="3">The sequence shown here is derived from an EMBL/GenBank/DDBJ whole genome shotgun (WGS) entry which is preliminary data.</text>
</comment>
<evidence type="ECO:0000259" key="2">
    <source>
        <dbReference type="Pfam" id="PF17921"/>
    </source>
</evidence>
<dbReference type="Pfam" id="PF17921">
    <property type="entry name" value="Integrase_H2C2"/>
    <property type="match status" value="1"/>
</dbReference>